<protein>
    <submittedName>
        <fullName evidence="7">ZO20 protein</fullName>
    </submittedName>
</protein>
<dbReference type="InterPro" id="IPR036236">
    <property type="entry name" value="Znf_C2H2_sf"/>
</dbReference>
<dbReference type="PROSITE" id="PS00028">
    <property type="entry name" value="ZINC_FINGER_C2H2_1"/>
    <property type="match status" value="1"/>
</dbReference>
<evidence type="ECO:0000256" key="3">
    <source>
        <dbReference type="ARBA" id="ARBA00022771"/>
    </source>
</evidence>
<gene>
    <name evidence="7" type="primary">Zo20</name>
    <name evidence="7" type="ORF">GLAPRA_R10036</name>
</gene>
<keyword evidence="3 5" id="KW-0863">Zinc-finger</keyword>
<dbReference type="PROSITE" id="PS50157">
    <property type="entry name" value="ZINC_FINGER_C2H2_2"/>
    <property type="match status" value="2"/>
</dbReference>
<dbReference type="AlphaFoldDB" id="A0A7L4MTN7"/>
<evidence type="ECO:0000256" key="2">
    <source>
        <dbReference type="ARBA" id="ARBA00022737"/>
    </source>
</evidence>
<accession>A0A7L4MTN7</accession>
<dbReference type="Pfam" id="PF00096">
    <property type="entry name" value="zf-C2H2"/>
    <property type="match status" value="1"/>
</dbReference>
<reference evidence="7 8" key="1">
    <citation type="submission" date="2019-09" db="EMBL/GenBank/DDBJ databases">
        <title>Bird 10,000 Genomes (B10K) Project - Family phase.</title>
        <authorList>
            <person name="Zhang G."/>
        </authorList>
    </citation>
    <scope>NUCLEOTIDE SEQUENCE [LARGE SCALE GENOMIC DNA]</scope>
    <source>
        <strain evidence="7">B10K-CU-031-08</strain>
        <tissue evidence="7">Muscle</tissue>
    </source>
</reference>
<dbReference type="GO" id="GO:0000981">
    <property type="term" value="F:DNA-binding transcription factor activity, RNA polymerase II-specific"/>
    <property type="evidence" value="ECO:0007669"/>
    <property type="project" value="TreeGrafter"/>
</dbReference>
<dbReference type="SUPFAM" id="SSF57667">
    <property type="entry name" value="beta-beta-alpha zinc fingers"/>
    <property type="match status" value="1"/>
</dbReference>
<proteinExistence type="predicted"/>
<evidence type="ECO:0000313" key="7">
    <source>
        <dbReference type="EMBL" id="NXY80005.1"/>
    </source>
</evidence>
<keyword evidence="8" id="KW-1185">Reference proteome</keyword>
<evidence type="ECO:0000313" key="8">
    <source>
        <dbReference type="Proteomes" id="UP000583049"/>
    </source>
</evidence>
<keyword evidence="1" id="KW-0479">Metal-binding</keyword>
<dbReference type="Proteomes" id="UP000583049">
    <property type="component" value="Unassembled WGS sequence"/>
</dbReference>
<evidence type="ECO:0000256" key="4">
    <source>
        <dbReference type="ARBA" id="ARBA00022833"/>
    </source>
</evidence>
<evidence type="ECO:0000256" key="1">
    <source>
        <dbReference type="ARBA" id="ARBA00022723"/>
    </source>
</evidence>
<dbReference type="FunFam" id="3.30.160.60:FF:002343">
    <property type="entry name" value="Zinc finger protein 33A"/>
    <property type="match status" value="1"/>
</dbReference>
<feature type="non-terminal residue" evidence="7">
    <location>
        <position position="1"/>
    </location>
</feature>
<feature type="non-terminal residue" evidence="7">
    <location>
        <position position="56"/>
    </location>
</feature>
<dbReference type="GO" id="GO:0000978">
    <property type="term" value="F:RNA polymerase II cis-regulatory region sequence-specific DNA binding"/>
    <property type="evidence" value="ECO:0007669"/>
    <property type="project" value="TreeGrafter"/>
</dbReference>
<dbReference type="Gene3D" id="3.30.160.60">
    <property type="entry name" value="Classic Zinc Finger"/>
    <property type="match status" value="3"/>
</dbReference>
<keyword evidence="4" id="KW-0862">Zinc</keyword>
<feature type="domain" description="C2H2-type" evidence="6">
    <location>
        <begin position="1"/>
        <end position="20"/>
    </location>
</feature>
<dbReference type="GO" id="GO:0008270">
    <property type="term" value="F:zinc ion binding"/>
    <property type="evidence" value="ECO:0007669"/>
    <property type="project" value="UniProtKB-KW"/>
</dbReference>
<dbReference type="SMART" id="SM00355">
    <property type="entry name" value="ZnF_C2H2"/>
    <property type="match status" value="1"/>
</dbReference>
<feature type="domain" description="C2H2-type" evidence="6">
    <location>
        <begin position="21"/>
        <end position="48"/>
    </location>
</feature>
<sequence>RFRLKQILVSHQKLHSGEKPFSCTECGKRFGQKYQLLSHQRVHTGEKPFACGHCGR</sequence>
<dbReference type="PANTHER" id="PTHR23226">
    <property type="entry name" value="ZINC FINGER AND SCAN DOMAIN-CONTAINING"/>
    <property type="match status" value="1"/>
</dbReference>
<evidence type="ECO:0000259" key="6">
    <source>
        <dbReference type="PROSITE" id="PS50157"/>
    </source>
</evidence>
<keyword evidence="2" id="KW-0677">Repeat</keyword>
<name>A0A7L4MTN7_GLAPT</name>
<organism evidence="7 8">
    <name type="scientific">Glareola pratincola</name>
    <name type="common">Collared pratincole</name>
    <name type="synonym">Hirundo pratincola</name>
    <dbReference type="NCBI Taxonomy" id="43316"/>
    <lineage>
        <taxon>Eukaryota</taxon>
        <taxon>Metazoa</taxon>
        <taxon>Chordata</taxon>
        <taxon>Craniata</taxon>
        <taxon>Vertebrata</taxon>
        <taxon>Euteleostomi</taxon>
        <taxon>Archelosauria</taxon>
        <taxon>Archosauria</taxon>
        <taxon>Dinosauria</taxon>
        <taxon>Saurischia</taxon>
        <taxon>Theropoda</taxon>
        <taxon>Coelurosauria</taxon>
        <taxon>Aves</taxon>
        <taxon>Neognathae</taxon>
        <taxon>Neoaves</taxon>
        <taxon>Charadriiformes</taxon>
        <taxon>Glareolidae</taxon>
        <taxon>Glareola</taxon>
    </lineage>
</organism>
<evidence type="ECO:0000256" key="5">
    <source>
        <dbReference type="PROSITE-ProRule" id="PRU00042"/>
    </source>
</evidence>
<dbReference type="EMBL" id="VWPO01006660">
    <property type="protein sequence ID" value="NXY80005.1"/>
    <property type="molecule type" value="Genomic_DNA"/>
</dbReference>
<dbReference type="InterPro" id="IPR013087">
    <property type="entry name" value="Znf_C2H2_type"/>
</dbReference>
<dbReference type="PANTHER" id="PTHR23226:SF424">
    <property type="entry name" value="OOCYTE ZINC FINGER PROTEIN XLCOF6-LIKE ISOFORM X1"/>
    <property type="match status" value="1"/>
</dbReference>
<comment type="caution">
    <text evidence="7">The sequence shown here is derived from an EMBL/GenBank/DDBJ whole genome shotgun (WGS) entry which is preliminary data.</text>
</comment>